<dbReference type="Gene3D" id="3.40.50.960">
    <property type="entry name" value="Lumazine/riboflavin synthase"/>
    <property type="match status" value="1"/>
</dbReference>
<feature type="binding site" evidence="7">
    <location>
        <position position="123"/>
    </location>
    <ligand>
        <name>(2S)-2-hydroxy-3-oxobutyl phosphate</name>
        <dbReference type="ChEBI" id="CHEBI:58830"/>
    </ligand>
</feature>
<dbReference type="EMBL" id="CP098747">
    <property type="protein sequence ID" value="USG60074.1"/>
    <property type="molecule type" value="Genomic_DNA"/>
</dbReference>
<name>A0ABY4VZQ6_9PROT</name>
<dbReference type="NCBIfam" id="NF000814">
    <property type="entry name" value="PRK00061.2-2"/>
    <property type="match status" value="1"/>
</dbReference>
<dbReference type="PANTHER" id="PTHR21058:SF0">
    <property type="entry name" value="6,7-DIMETHYL-8-RIBITYLLUMAZINE SYNTHASE"/>
    <property type="match status" value="1"/>
</dbReference>
<evidence type="ECO:0000313" key="8">
    <source>
        <dbReference type="EMBL" id="USG60074.1"/>
    </source>
</evidence>
<dbReference type="CDD" id="cd09209">
    <property type="entry name" value="Lumazine_synthase-I"/>
    <property type="match status" value="1"/>
</dbReference>
<keyword evidence="9" id="KW-1185">Reference proteome</keyword>
<accession>A0ABY4VZQ6</accession>
<proteinExistence type="inferred from homology"/>
<feature type="binding site" evidence="7">
    <location>
        <begin position="81"/>
        <end position="82"/>
    </location>
    <ligand>
        <name>(2S)-2-hydroxy-3-oxobutyl phosphate</name>
        <dbReference type="ChEBI" id="CHEBI:58830"/>
    </ligand>
</feature>
<reference evidence="8" key="1">
    <citation type="submission" date="2022-06" db="EMBL/GenBank/DDBJ databases">
        <title>Sneathiella actinostolidae sp. nov., isolated from a sea anemonein the Western Pacific Ocean.</title>
        <authorList>
            <person name="Wei M.J."/>
        </authorList>
    </citation>
    <scope>NUCLEOTIDE SEQUENCE</scope>
    <source>
        <strain evidence="8">PHK-P5</strain>
    </source>
</reference>
<dbReference type="SUPFAM" id="SSF52121">
    <property type="entry name" value="Lumazine synthase"/>
    <property type="match status" value="1"/>
</dbReference>
<evidence type="ECO:0000256" key="6">
    <source>
        <dbReference type="ARBA" id="ARBA00048785"/>
    </source>
</evidence>
<evidence type="ECO:0000313" key="9">
    <source>
        <dbReference type="Proteomes" id="UP001056291"/>
    </source>
</evidence>
<feature type="active site" description="Proton donor" evidence="7">
    <location>
        <position position="84"/>
    </location>
</feature>
<feature type="binding site" evidence="7">
    <location>
        <position position="14"/>
    </location>
    <ligand>
        <name>5-amino-6-(D-ribitylamino)uracil</name>
        <dbReference type="ChEBI" id="CHEBI:15934"/>
    </ligand>
</feature>
<comment type="pathway">
    <text evidence="1 7">Cofactor biosynthesis; riboflavin biosynthesis; riboflavin from 2-hydroxy-3-oxobutyl phosphate and 5-amino-6-(D-ribitylamino)uracil: step 1/2.</text>
</comment>
<evidence type="ECO:0000256" key="2">
    <source>
        <dbReference type="ARBA" id="ARBA00007424"/>
    </source>
</evidence>
<feature type="binding site" evidence="7">
    <location>
        <begin position="76"/>
        <end position="78"/>
    </location>
    <ligand>
        <name>5-amino-6-(D-ribitylamino)uracil</name>
        <dbReference type="ChEBI" id="CHEBI:15934"/>
    </ligand>
</feature>
<comment type="catalytic activity">
    <reaction evidence="6 7">
        <text>(2S)-2-hydroxy-3-oxobutyl phosphate + 5-amino-6-(D-ribitylamino)uracil = 6,7-dimethyl-8-(1-D-ribityl)lumazine + phosphate + 2 H2O + H(+)</text>
        <dbReference type="Rhea" id="RHEA:26152"/>
        <dbReference type="ChEBI" id="CHEBI:15377"/>
        <dbReference type="ChEBI" id="CHEBI:15378"/>
        <dbReference type="ChEBI" id="CHEBI:15934"/>
        <dbReference type="ChEBI" id="CHEBI:43474"/>
        <dbReference type="ChEBI" id="CHEBI:58201"/>
        <dbReference type="ChEBI" id="CHEBI:58830"/>
        <dbReference type="EC" id="2.5.1.78"/>
    </reaction>
</comment>
<feature type="binding site" evidence="7">
    <location>
        <position position="109"/>
    </location>
    <ligand>
        <name>5-amino-6-(D-ribitylamino)uracil</name>
        <dbReference type="ChEBI" id="CHEBI:15934"/>
    </ligand>
</feature>
<evidence type="ECO:0000256" key="1">
    <source>
        <dbReference type="ARBA" id="ARBA00004917"/>
    </source>
</evidence>
<protein>
    <recommendedName>
        <fullName evidence="3 7">6,7-dimethyl-8-ribityllumazine synthase</fullName>
        <shortName evidence="7">DMRL synthase</shortName>
        <shortName evidence="7">LS</shortName>
        <shortName evidence="7">Lumazine synthase</shortName>
        <ecNumber evidence="3 7">2.5.1.78</ecNumber>
    </recommendedName>
</protein>
<dbReference type="EC" id="2.5.1.78" evidence="3 7"/>
<dbReference type="Pfam" id="PF00885">
    <property type="entry name" value="DMRL_synthase"/>
    <property type="match status" value="1"/>
</dbReference>
<evidence type="ECO:0000256" key="7">
    <source>
        <dbReference type="HAMAP-Rule" id="MF_00178"/>
    </source>
</evidence>
<comment type="similarity">
    <text evidence="2 7">Belongs to the DMRL synthase family.</text>
</comment>
<keyword evidence="5 7" id="KW-0808">Transferase</keyword>
<feature type="binding site" evidence="7">
    <location>
        <begin position="45"/>
        <end position="47"/>
    </location>
    <ligand>
        <name>5-amino-6-(D-ribitylamino)uracil</name>
        <dbReference type="ChEBI" id="CHEBI:15934"/>
    </ligand>
</feature>
<dbReference type="InterPro" id="IPR036467">
    <property type="entry name" value="LS/RS_sf"/>
</dbReference>
<sequence>MSEKIHVLIIEADFYRDISDALLEGAKEALDTAGAVYEIVRVPGCLEIPAAVRFALKSMEFMGGRRRFDAYVALGCVVRGETSHYDTVSEESARALMDISTEYCIAIGNGIITCENMDQAWERALPSKKNKGGGAAQTALDMLELKQQFGLFPR</sequence>
<dbReference type="InterPro" id="IPR002180">
    <property type="entry name" value="LS/RS"/>
</dbReference>
<gene>
    <name evidence="7" type="primary">ribH</name>
    <name evidence="8" type="ORF">NBZ79_12905</name>
</gene>
<dbReference type="GO" id="GO:0000906">
    <property type="term" value="F:6,7-dimethyl-8-ribityllumazine synthase activity"/>
    <property type="evidence" value="ECO:0007669"/>
    <property type="project" value="UniProtKB-EC"/>
</dbReference>
<keyword evidence="4 7" id="KW-0686">Riboflavin biosynthesis</keyword>
<dbReference type="NCBIfam" id="TIGR00114">
    <property type="entry name" value="lumazine-synth"/>
    <property type="match status" value="1"/>
</dbReference>
<evidence type="ECO:0000256" key="3">
    <source>
        <dbReference type="ARBA" id="ARBA00012664"/>
    </source>
</evidence>
<comment type="function">
    <text evidence="7">Catalyzes the formation of 6,7-dimethyl-8-ribityllumazine by condensation of 5-amino-6-(D-ribitylamino)uracil with 3,4-dihydroxy-2-butanone 4-phosphate. This is the penultimate step in the biosynthesis of riboflavin.</text>
</comment>
<dbReference type="HAMAP" id="MF_00178">
    <property type="entry name" value="Lumazine_synth"/>
    <property type="match status" value="1"/>
</dbReference>
<dbReference type="InterPro" id="IPR034964">
    <property type="entry name" value="LS"/>
</dbReference>
<organism evidence="8 9">
    <name type="scientific">Sneathiella marina</name>
    <dbReference type="NCBI Taxonomy" id="2950108"/>
    <lineage>
        <taxon>Bacteria</taxon>
        <taxon>Pseudomonadati</taxon>
        <taxon>Pseudomonadota</taxon>
        <taxon>Alphaproteobacteria</taxon>
        <taxon>Sneathiellales</taxon>
        <taxon>Sneathiellaceae</taxon>
        <taxon>Sneathiella</taxon>
    </lineage>
</organism>
<dbReference type="PANTHER" id="PTHR21058">
    <property type="entry name" value="6,7-DIMETHYL-8-RIBITYLLUMAZINE SYNTHASE DMRL SYNTHASE LUMAZINE SYNTHASE"/>
    <property type="match status" value="1"/>
</dbReference>
<evidence type="ECO:0000256" key="4">
    <source>
        <dbReference type="ARBA" id="ARBA00022619"/>
    </source>
</evidence>
<evidence type="ECO:0000256" key="5">
    <source>
        <dbReference type="ARBA" id="ARBA00022679"/>
    </source>
</evidence>
<dbReference type="Proteomes" id="UP001056291">
    <property type="component" value="Chromosome"/>
</dbReference>